<evidence type="ECO:0000256" key="1">
    <source>
        <dbReference type="SAM" id="MobiDB-lite"/>
    </source>
</evidence>
<dbReference type="Proteomes" id="UP000499080">
    <property type="component" value="Unassembled WGS sequence"/>
</dbReference>
<organism evidence="2 3">
    <name type="scientific">Araneus ventricosus</name>
    <name type="common">Orbweaver spider</name>
    <name type="synonym">Epeira ventricosa</name>
    <dbReference type="NCBI Taxonomy" id="182803"/>
    <lineage>
        <taxon>Eukaryota</taxon>
        <taxon>Metazoa</taxon>
        <taxon>Ecdysozoa</taxon>
        <taxon>Arthropoda</taxon>
        <taxon>Chelicerata</taxon>
        <taxon>Arachnida</taxon>
        <taxon>Araneae</taxon>
        <taxon>Araneomorphae</taxon>
        <taxon>Entelegynae</taxon>
        <taxon>Araneoidea</taxon>
        <taxon>Araneidae</taxon>
        <taxon>Araneus</taxon>
    </lineage>
</organism>
<sequence>MWTRFVQWRAETAENPSSQVLNEEQGSSSTSAVLSTDVPTHDSPPSYAQLDSFSMGSPPVPTSPSQVPRRSNRIRRPPKRLDL</sequence>
<gene>
    <name evidence="2" type="ORF">AVEN_138739_1</name>
</gene>
<keyword evidence="3" id="KW-1185">Reference proteome</keyword>
<protein>
    <submittedName>
        <fullName evidence="2">Uncharacterized protein</fullName>
    </submittedName>
</protein>
<comment type="caution">
    <text evidence="2">The sequence shown here is derived from an EMBL/GenBank/DDBJ whole genome shotgun (WGS) entry which is preliminary data.</text>
</comment>
<dbReference type="AlphaFoldDB" id="A0A4Y2R198"/>
<proteinExistence type="predicted"/>
<evidence type="ECO:0000313" key="2">
    <source>
        <dbReference type="EMBL" id="GBN69351.1"/>
    </source>
</evidence>
<feature type="compositionally biased region" description="Basic residues" evidence="1">
    <location>
        <begin position="70"/>
        <end position="83"/>
    </location>
</feature>
<evidence type="ECO:0000313" key="3">
    <source>
        <dbReference type="Proteomes" id="UP000499080"/>
    </source>
</evidence>
<feature type="compositionally biased region" description="Polar residues" evidence="1">
    <location>
        <begin position="14"/>
        <end position="38"/>
    </location>
</feature>
<feature type="region of interest" description="Disordered" evidence="1">
    <location>
        <begin position="7"/>
        <end position="83"/>
    </location>
</feature>
<accession>A0A4Y2R198</accession>
<reference evidence="2 3" key="1">
    <citation type="journal article" date="2019" name="Sci. Rep.">
        <title>Orb-weaving spider Araneus ventricosus genome elucidates the spidroin gene catalogue.</title>
        <authorList>
            <person name="Kono N."/>
            <person name="Nakamura H."/>
            <person name="Ohtoshi R."/>
            <person name="Moran D.A.P."/>
            <person name="Shinohara A."/>
            <person name="Yoshida Y."/>
            <person name="Fujiwara M."/>
            <person name="Mori M."/>
            <person name="Tomita M."/>
            <person name="Arakawa K."/>
        </authorList>
    </citation>
    <scope>NUCLEOTIDE SEQUENCE [LARGE SCALE GENOMIC DNA]</scope>
</reference>
<dbReference type="EMBL" id="BGPR01015467">
    <property type="protein sequence ID" value="GBN69351.1"/>
    <property type="molecule type" value="Genomic_DNA"/>
</dbReference>
<name>A0A4Y2R198_ARAVE</name>